<gene>
    <name evidence="1" type="ORF">HC352_04445</name>
</gene>
<reference evidence="1 2" key="1">
    <citation type="submission" date="2020-03" db="EMBL/GenBank/DDBJ databases">
        <title>Complete genome of Arcanobacterium buesumensis sp. nov. strain 2701.</title>
        <authorList>
            <person name="Borowiak M."/>
            <person name="Alssahen M."/>
            <person name="Laemmler C."/>
            <person name="Malorny B."/>
            <person name="Hassan A."/>
            <person name="Prenger-Berninghoff E."/>
            <person name="Ploetz M."/>
            <person name="Abdulmawjood A."/>
        </authorList>
    </citation>
    <scope>NUCLEOTIDE SEQUENCE [LARGE SCALE GENOMIC DNA]</scope>
    <source>
        <strain evidence="1 2">2701</strain>
    </source>
</reference>
<protein>
    <submittedName>
        <fullName evidence="1">Uncharacterized protein</fullName>
    </submittedName>
</protein>
<name>A0A6H2EKS5_9ACTO</name>
<organism evidence="1 2">
    <name type="scientific">Arcanobacterium buesumense</name>
    <dbReference type="NCBI Taxonomy" id="2722751"/>
    <lineage>
        <taxon>Bacteria</taxon>
        <taxon>Bacillati</taxon>
        <taxon>Actinomycetota</taxon>
        <taxon>Actinomycetes</taxon>
        <taxon>Actinomycetales</taxon>
        <taxon>Actinomycetaceae</taxon>
        <taxon>Arcanobacterium</taxon>
    </lineage>
</organism>
<dbReference type="Proteomes" id="UP000502298">
    <property type="component" value="Chromosome"/>
</dbReference>
<dbReference type="EMBL" id="CP050804">
    <property type="protein sequence ID" value="QJC21824.1"/>
    <property type="molecule type" value="Genomic_DNA"/>
</dbReference>
<accession>A0A6H2EKS5</accession>
<sequence>MVDSRLAVARRVLEETEQNLGIRSVRSDDGLHNAYAVPSYLAAVFPQGISRGSVVEVSGSLSLCAFLAGIAAQQGAWIACLGMPTWSCDLAILSGISLEKCALVPHVSHFPAQVLSALVEGFDVVIAPSNLVPYSQQRILTRKVRTRSGLFLSLGNWAGSVHQIHSQITYVSGTLLRKHRYIAEIGPISHLEYKISSWQGSTNIKLTGSGWSCA</sequence>
<evidence type="ECO:0000313" key="2">
    <source>
        <dbReference type="Proteomes" id="UP000502298"/>
    </source>
</evidence>
<dbReference type="AlphaFoldDB" id="A0A6H2EKS5"/>
<keyword evidence="2" id="KW-1185">Reference proteome</keyword>
<dbReference type="KEGG" id="arca:HC352_04445"/>
<proteinExistence type="predicted"/>
<evidence type="ECO:0000313" key="1">
    <source>
        <dbReference type="EMBL" id="QJC21824.1"/>
    </source>
</evidence>
<dbReference type="RefSeq" id="WP_168917764.1">
    <property type="nucleotide sequence ID" value="NZ_CP050804.1"/>
</dbReference>